<feature type="domain" description="YagK/YfjJ C-terminal" evidence="1">
    <location>
        <begin position="43"/>
        <end position="205"/>
    </location>
</feature>
<gene>
    <name evidence="2" type="ORF">CHR90_07580</name>
</gene>
<reference evidence="2 3" key="1">
    <citation type="submission" date="2017-07" db="EMBL/GenBank/DDBJ databases">
        <title>Elstera cyanobacteriorum sp. nov., a novel bacterium isolated from cyanobacterial aggregates in a eutrophic lake.</title>
        <authorList>
            <person name="Cai H."/>
        </authorList>
    </citation>
    <scope>NUCLEOTIDE SEQUENCE [LARGE SCALE GENOMIC DNA]</scope>
    <source>
        <strain evidence="2 3">TH019</strain>
    </source>
</reference>
<sequence length="228" mass="26125">MVIYTQNTSINLHSMVKLTEDFIMYEYRTDILAKIQERLIHMIQHHSKVLVVRFDVRFPENAPLPQRNDAISALMKHLKDWFSLNSIEAHYLWVREQNLSETPHYHVAFLINGNRCQTGTGLLQSASQAWSVILNYPWPQGLVHYCDLDGGRAWIMLCRPSAQSKGAEQAAFGFQVQAVFERLAYLAKTYSKDLAPYRVRDFGTSLLRVETPVPMVIPTLYPGAQTAV</sequence>
<evidence type="ECO:0000313" key="2">
    <source>
        <dbReference type="EMBL" id="OYQ19290.1"/>
    </source>
</evidence>
<evidence type="ECO:0000259" key="1">
    <source>
        <dbReference type="Pfam" id="PF11726"/>
    </source>
</evidence>
<name>A0A255XSR3_9PROT</name>
<organism evidence="2 3">
    <name type="scientific">Elstera cyanobacteriorum</name>
    <dbReference type="NCBI Taxonomy" id="2022747"/>
    <lineage>
        <taxon>Bacteria</taxon>
        <taxon>Pseudomonadati</taxon>
        <taxon>Pseudomonadota</taxon>
        <taxon>Alphaproteobacteria</taxon>
        <taxon>Rhodospirillales</taxon>
        <taxon>Rhodospirillaceae</taxon>
        <taxon>Elstera</taxon>
    </lineage>
</organism>
<dbReference type="AlphaFoldDB" id="A0A255XSR3"/>
<dbReference type="InterPro" id="IPR057271">
    <property type="entry name" value="YagK_YfjJ_C"/>
</dbReference>
<dbReference type="EMBL" id="NOXS01000031">
    <property type="protein sequence ID" value="OYQ19290.1"/>
    <property type="molecule type" value="Genomic_DNA"/>
</dbReference>
<dbReference type="OrthoDB" id="5701642at2"/>
<proteinExistence type="predicted"/>
<comment type="caution">
    <text evidence="2">The sequence shown here is derived from an EMBL/GenBank/DDBJ whole genome shotgun (WGS) entry which is preliminary data.</text>
</comment>
<keyword evidence="3" id="KW-1185">Reference proteome</keyword>
<protein>
    <recommendedName>
        <fullName evidence="1">YagK/YfjJ C-terminal domain-containing protein</fullName>
    </recommendedName>
</protein>
<evidence type="ECO:0000313" key="3">
    <source>
        <dbReference type="Proteomes" id="UP000216361"/>
    </source>
</evidence>
<accession>A0A255XSR3</accession>
<dbReference type="Pfam" id="PF11726">
    <property type="entry name" value="YagK_YfjJ_C"/>
    <property type="match status" value="1"/>
</dbReference>
<dbReference type="Proteomes" id="UP000216361">
    <property type="component" value="Unassembled WGS sequence"/>
</dbReference>